<keyword evidence="3" id="KW-1185">Reference proteome</keyword>
<evidence type="ECO:0000313" key="2">
    <source>
        <dbReference type="EMBL" id="QDA61005.1"/>
    </source>
</evidence>
<dbReference type="SUPFAM" id="SSF54427">
    <property type="entry name" value="NTF2-like"/>
    <property type="match status" value="1"/>
</dbReference>
<dbReference type="Pfam" id="PF14534">
    <property type="entry name" value="DUF4440"/>
    <property type="match status" value="1"/>
</dbReference>
<dbReference type="OrthoDB" id="9814425at2"/>
<dbReference type="EMBL" id="CP040896">
    <property type="protein sequence ID" value="QDA61005.1"/>
    <property type="molecule type" value="Genomic_DNA"/>
</dbReference>
<dbReference type="Gene3D" id="3.10.450.50">
    <property type="match status" value="1"/>
</dbReference>
<gene>
    <name evidence="2" type="ORF">FHG12_13220</name>
</gene>
<reference evidence="2 3" key="1">
    <citation type="submission" date="2019-06" db="EMBL/GenBank/DDBJ databases">
        <authorList>
            <person name="Srinivasan S."/>
        </authorList>
    </citation>
    <scope>NUCLEOTIDE SEQUENCE [LARGE SCALE GENOMIC DNA]</scope>
    <source>
        <strain evidence="2 3">17J68-5</strain>
    </source>
</reference>
<sequence length="127" mass="14234">MEIIDTLLDEIRHANDQFENSFDRGDVVAIASLYTKEGSLLPPGSGPITGSEAIASFWKGGMDMGIKQVRLHSMEVESFGDTAIELGQYRLNGAEGQQMDYGKYIVMWKKEGNDWKIQRDIWNTSGE</sequence>
<dbReference type="RefSeq" id="WP_139516179.1">
    <property type="nucleotide sequence ID" value="NZ_CP040896.1"/>
</dbReference>
<proteinExistence type="predicted"/>
<evidence type="ECO:0000313" key="3">
    <source>
        <dbReference type="Proteomes" id="UP000305398"/>
    </source>
</evidence>
<name>A0A5B8A2W9_9BACT</name>
<dbReference type="CDD" id="cd00531">
    <property type="entry name" value="NTF2_like"/>
    <property type="match status" value="1"/>
</dbReference>
<evidence type="ECO:0000259" key="1">
    <source>
        <dbReference type="Pfam" id="PF14534"/>
    </source>
</evidence>
<organism evidence="2 3">
    <name type="scientific">Hymenobacter jejuensis</name>
    <dbReference type="NCBI Taxonomy" id="2502781"/>
    <lineage>
        <taxon>Bacteria</taxon>
        <taxon>Pseudomonadati</taxon>
        <taxon>Bacteroidota</taxon>
        <taxon>Cytophagia</taxon>
        <taxon>Cytophagales</taxon>
        <taxon>Hymenobacteraceae</taxon>
        <taxon>Hymenobacter</taxon>
    </lineage>
</organism>
<feature type="domain" description="DUF4440" evidence="1">
    <location>
        <begin position="11"/>
        <end position="117"/>
    </location>
</feature>
<dbReference type="InterPro" id="IPR027843">
    <property type="entry name" value="DUF4440"/>
</dbReference>
<dbReference type="InterPro" id="IPR032710">
    <property type="entry name" value="NTF2-like_dom_sf"/>
</dbReference>
<accession>A0A5B8A2W9</accession>
<protein>
    <submittedName>
        <fullName evidence="2">DUF3225 domain-containing protein</fullName>
    </submittedName>
</protein>
<dbReference type="KEGG" id="hyj:FHG12_13220"/>
<dbReference type="Proteomes" id="UP000305398">
    <property type="component" value="Chromosome"/>
</dbReference>
<dbReference type="AlphaFoldDB" id="A0A5B8A2W9"/>